<name>A0A9N9P0S2_9GLOM</name>
<comment type="caution">
    <text evidence="1">The sequence shown here is derived from an EMBL/GenBank/DDBJ whole genome shotgun (WGS) entry which is preliminary data.</text>
</comment>
<feature type="non-terminal residue" evidence="1">
    <location>
        <position position="1"/>
    </location>
</feature>
<reference evidence="1" key="1">
    <citation type="submission" date="2021-06" db="EMBL/GenBank/DDBJ databases">
        <authorList>
            <person name="Kallberg Y."/>
            <person name="Tangrot J."/>
            <person name="Rosling A."/>
        </authorList>
    </citation>
    <scope>NUCLEOTIDE SEQUENCE</scope>
    <source>
        <strain evidence="1">CL551</strain>
    </source>
</reference>
<evidence type="ECO:0000313" key="1">
    <source>
        <dbReference type="EMBL" id="CAG8778984.1"/>
    </source>
</evidence>
<dbReference type="Proteomes" id="UP000789342">
    <property type="component" value="Unassembled WGS sequence"/>
</dbReference>
<organism evidence="1 2">
    <name type="scientific">Acaulospora morrowiae</name>
    <dbReference type="NCBI Taxonomy" id="94023"/>
    <lineage>
        <taxon>Eukaryota</taxon>
        <taxon>Fungi</taxon>
        <taxon>Fungi incertae sedis</taxon>
        <taxon>Mucoromycota</taxon>
        <taxon>Glomeromycotina</taxon>
        <taxon>Glomeromycetes</taxon>
        <taxon>Diversisporales</taxon>
        <taxon>Acaulosporaceae</taxon>
        <taxon>Acaulospora</taxon>
    </lineage>
</organism>
<protein>
    <submittedName>
        <fullName evidence="1">2310_t:CDS:1</fullName>
    </submittedName>
</protein>
<keyword evidence="2" id="KW-1185">Reference proteome</keyword>
<accession>A0A9N9P0S2</accession>
<gene>
    <name evidence="1" type="ORF">AMORRO_LOCUS17156</name>
</gene>
<sequence length="48" mass="5666">QLEKRVSILEEDAVHRHMDEMEEDMKSILNFTISTTEQLTETEDIKTT</sequence>
<proteinExistence type="predicted"/>
<dbReference type="AlphaFoldDB" id="A0A9N9P0S2"/>
<evidence type="ECO:0000313" key="2">
    <source>
        <dbReference type="Proteomes" id="UP000789342"/>
    </source>
</evidence>
<dbReference type="EMBL" id="CAJVPV010051213">
    <property type="protein sequence ID" value="CAG8778984.1"/>
    <property type="molecule type" value="Genomic_DNA"/>
</dbReference>